<sequence>MNETQGIWGDGREEDRVERFGKGRGWEERRRGASEHDCAGGDGVEH</sequence>
<feature type="compositionally biased region" description="Basic and acidic residues" evidence="1">
    <location>
        <begin position="10"/>
        <end position="46"/>
    </location>
</feature>
<evidence type="ECO:0000313" key="2">
    <source>
        <dbReference type="EMBL" id="JAC62142.1"/>
    </source>
</evidence>
<dbReference type="EMBL" id="GBEZ01024891">
    <property type="protein sequence ID" value="JAC62142.1"/>
    <property type="molecule type" value="Transcribed_RNA"/>
</dbReference>
<gene>
    <name evidence="2" type="ORF">TSPGSL018_24173</name>
</gene>
<evidence type="ECO:0000256" key="1">
    <source>
        <dbReference type="SAM" id="MobiDB-lite"/>
    </source>
</evidence>
<feature type="non-terminal residue" evidence="2">
    <location>
        <position position="46"/>
    </location>
</feature>
<protein>
    <submittedName>
        <fullName evidence="2">Uncharacterized protein</fullName>
    </submittedName>
</protein>
<accession>A0A061QNF2</accession>
<reference evidence="2" key="1">
    <citation type="submission" date="2014-05" db="EMBL/GenBank/DDBJ databases">
        <title>The transcriptome of the halophilic microalga Tetraselmis sp. GSL018 isolated from the Great Salt Lake, Utah.</title>
        <authorList>
            <person name="Jinkerson R.E."/>
            <person name="D'Adamo S."/>
            <person name="Posewitz M.C."/>
        </authorList>
    </citation>
    <scope>NUCLEOTIDE SEQUENCE</scope>
    <source>
        <strain evidence="2">GSL018</strain>
    </source>
</reference>
<name>A0A061QNF2_9CHLO</name>
<feature type="region of interest" description="Disordered" evidence="1">
    <location>
        <begin position="1"/>
        <end position="46"/>
    </location>
</feature>
<organism evidence="2">
    <name type="scientific">Tetraselmis sp. GSL018</name>
    <dbReference type="NCBI Taxonomy" id="582737"/>
    <lineage>
        <taxon>Eukaryota</taxon>
        <taxon>Viridiplantae</taxon>
        <taxon>Chlorophyta</taxon>
        <taxon>core chlorophytes</taxon>
        <taxon>Chlorodendrophyceae</taxon>
        <taxon>Chlorodendrales</taxon>
        <taxon>Chlorodendraceae</taxon>
        <taxon>Tetraselmis</taxon>
    </lineage>
</organism>
<dbReference type="AlphaFoldDB" id="A0A061QNF2"/>
<proteinExistence type="predicted"/>